<protein>
    <submittedName>
        <fullName evidence="3">TRAP-type C4-dicarboxylate transport system, substrate-binding protein</fullName>
    </submittedName>
</protein>
<feature type="signal peptide" evidence="2">
    <location>
        <begin position="1"/>
        <end position="22"/>
    </location>
</feature>
<dbReference type="InterPro" id="IPR038404">
    <property type="entry name" value="TRAP_DctP_sf"/>
</dbReference>
<dbReference type="PANTHER" id="PTHR33376:SF4">
    <property type="entry name" value="SIALIC ACID-BINDING PERIPLASMIC PROTEIN SIAP"/>
    <property type="match status" value="1"/>
</dbReference>
<dbReference type="CDD" id="cd13602">
    <property type="entry name" value="PBP2_TRAP_BpDctp6_7"/>
    <property type="match status" value="1"/>
</dbReference>
<accession>A0A1G6LB26</accession>
<proteinExistence type="predicted"/>
<gene>
    <name evidence="3" type="ORF">SAMN04487779_1001811</name>
</gene>
<dbReference type="InterPro" id="IPR018389">
    <property type="entry name" value="DctP_fam"/>
</dbReference>
<name>A0A1G6LB26_9PROT</name>
<dbReference type="PANTHER" id="PTHR33376">
    <property type="match status" value="1"/>
</dbReference>
<keyword evidence="1 2" id="KW-0732">Signal</keyword>
<evidence type="ECO:0000313" key="4">
    <source>
        <dbReference type="Proteomes" id="UP000198925"/>
    </source>
</evidence>
<dbReference type="Proteomes" id="UP000198925">
    <property type="component" value="Unassembled WGS sequence"/>
</dbReference>
<evidence type="ECO:0000256" key="1">
    <source>
        <dbReference type="ARBA" id="ARBA00022729"/>
    </source>
</evidence>
<dbReference type="NCBIfam" id="NF037995">
    <property type="entry name" value="TRAP_S1"/>
    <property type="match status" value="1"/>
</dbReference>
<dbReference type="RefSeq" id="WP_090660649.1">
    <property type="nucleotide sequence ID" value="NZ_FMZX01000001.1"/>
</dbReference>
<evidence type="ECO:0000256" key="2">
    <source>
        <dbReference type="SAM" id="SignalP"/>
    </source>
</evidence>
<dbReference type="EMBL" id="FMZX01000001">
    <property type="protein sequence ID" value="SDC39806.1"/>
    <property type="molecule type" value="Genomic_DNA"/>
</dbReference>
<evidence type="ECO:0000313" key="3">
    <source>
        <dbReference type="EMBL" id="SDC39806.1"/>
    </source>
</evidence>
<dbReference type="AlphaFoldDB" id="A0A1G6LB26"/>
<dbReference type="STRING" id="938405.SAMN02927895_01918"/>
<sequence>MNRLFTALVGAALGVVALQAQAQAQTRWVMATPYAEANFHTRNIRAFLADIEQATGGKLTVQAHPNGTLLPMPQIKRGVQTGQVQLGEILLSAYGNEDPFFEVDSVPFLADTVEAAGALHRATEPYIRTRLERQGLTLLYTVNWNGQGFYTREPLQSVEALKGTRLRAFNNLTFRFAELLGAQPVTVQVPEIPQAFATNVVNVLFTSAQTGVDASAWDFARNFTDVGGMRPRNAIFANSRALAALDPALRAAVLEAAKRAEMRGAEFSRAAEVEMVEKLRSHGVQVSAASPAMQAQLRGIGEKQTQEWLTRAGNDGGQMLERYRALTSR</sequence>
<dbReference type="Gene3D" id="3.40.190.170">
    <property type="entry name" value="Bacterial extracellular solute-binding protein, family 7"/>
    <property type="match status" value="1"/>
</dbReference>
<organism evidence="3 4">
    <name type="scientific">Belnapia rosea</name>
    <dbReference type="NCBI Taxonomy" id="938405"/>
    <lineage>
        <taxon>Bacteria</taxon>
        <taxon>Pseudomonadati</taxon>
        <taxon>Pseudomonadota</taxon>
        <taxon>Alphaproteobacteria</taxon>
        <taxon>Acetobacterales</taxon>
        <taxon>Roseomonadaceae</taxon>
        <taxon>Belnapia</taxon>
    </lineage>
</organism>
<dbReference type="Pfam" id="PF03480">
    <property type="entry name" value="DctP"/>
    <property type="match status" value="1"/>
</dbReference>
<feature type="chain" id="PRO_5011643283" evidence="2">
    <location>
        <begin position="23"/>
        <end position="329"/>
    </location>
</feature>
<keyword evidence="4" id="KW-1185">Reference proteome</keyword>
<dbReference type="GO" id="GO:0055085">
    <property type="term" value="P:transmembrane transport"/>
    <property type="evidence" value="ECO:0007669"/>
    <property type="project" value="InterPro"/>
</dbReference>
<reference evidence="3 4" key="1">
    <citation type="submission" date="2016-10" db="EMBL/GenBank/DDBJ databases">
        <authorList>
            <person name="de Groot N.N."/>
        </authorList>
    </citation>
    <scope>NUCLEOTIDE SEQUENCE [LARGE SCALE GENOMIC DNA]</scope>
    <source>
        <strain evidence="3 4">CPCC 100156</strain>
    </source>
</reference>